<feature type="compositionally biased region" description="Low complexity" evidence="1">
    <location>
        <begin position="63"/>
        <end position="80"/>
    </location>
</feature>
<evidence type="ECO:0000256" key="1">
    <source>
        <dbReference type="SAM" id="MobiDB-lite"/>
    </source>
</evidence>
<sequence length="146" mass="15833">MLEPSSSEDEGGSDTEPVEDEVSEATASAASVTGSSLELPRSVSATRSLSPAAAVPADCSATPSRSNSLARPSSPSPSLVSEKDEAEREEEQRKKRLQLYVFVLRCVAYPFNAKQPTDMTRRQTKITKQQLETIQARFQVRGSQSN</sequence>
<dbReference type="PANTHER" id="PTHR12166:SF8">
    <property type="entry name" value="CALCIUM-DEPENDENT SECRETION ACTIVATOR"/>
    <property type="match status" value="1"/>
</dbReference>
<protein>
    <submittedName>
        <fullName evidence="2">Uncharacterized protein</fullName>
    </submittedName>
</protein>
<dbReference type="PANTHER" id="PTHR12166">
    <property type="entry name" value="CALCIUM-DEPENDENT SECRETION ACTIVATOR"/>
    <property type="match status" value="1"/>
</dbReference>
<evidence type="ECO:0000313" key="3">
    <source>
        <dbReference type="Proteomes" id="UP001321473"/>
    </source>
</evidence>
<dbReference type="GO" id="GO:0098793">
    <property type="term" value="C:presynapse"/>
    <property type="evidence" value="ECO:0007669"/>
    <property type="project" value="GOC"/>
</dbReference>
<feature type="compositionally biased region" description="Low complexity" evidence="1">
    <location>
        <begin position="24"/>
        <end position="36"/>
    </location>
</feature>
<dbReference type="AlphaFoldDB" id="A0AAQ4DFJ6"/>
<dbReference type="InterPro" id="IPR033227">
    <property type="entry name" value="CAPS"/>
</dbReference>
<feature type="region of interest" description="Disordered" evidence="1">
    <location>
        <begin position="1"/>
        <end position="93"/>
    </location>
</feature>
<keyword evidence="3" id="KW-1185">Reference proteome</keyword>
<evidence type="ECO:0000313" key="2">
    <source>
        <dbReference type="EMBL" id="KAK8761236.1"/>
    </source>
</evidence>
<dbReference type="EMBL" id="JARKHS020031402">
    <property type="protein sequence ID" value="KAK8761236.1"/>
    <property type="molecule type" value="Genomic_DNA"/>
</dbReference>
<feature type="compositionally biased region" description="Basic and acidic residues" evidence="1">
    <location>
        <begin position="81"/>
        <end position="93"/>
    </location>
</feature>
<organism evidence="2 3">
    <name type="scientific">Amblyomma americanum</name>
    <name type="common">Lone star tick</name>
    <dbReference type="NCBI Taxonomy" id="6943"/>
    <lineage>
        <taxon>Eukaryota</taxon>
        <taxon>Metazoa</taxon>
        <taxon>Ecdysozoa</taxon>
        <taxon>Arthropoda</taxon>
        <taxon>Chelicerata</taxon>
        <taxon>Arachnida</taxon>
        <taxon>Acari</taxon>
        <taxon>Parasitiformes</taxon>
        <taxon>Ixodida</taxon>
        <taxon>Ixodoidea</taxon>
        <taxon>Ixodidae</taxon>
        <taxon>Amblyomminae</taxon>
        <taxon>Amblyomma</taxon>
    </lineage>
</organism>
<gene>
    <name evidence="2" type="ORF">V5799_027497</name>
</gene>
<dbReference type="Proteomes" id="UP001321473">
    <property type="component" value="Unassembled WGS sequence"/>
</dbReference>
<name>A0AAQ4DFJ6_AMBAM</name>
<dbReference type="GO" id="GO:1990504">
    <property type="term" value="P:dense core granule exocytosis"/>
    <property type="evidence" value="ECO:0007669"/>
    <property type="project" value="InterPro"/>
</dbReference>
<proteinExistence type="predicted"/>
<comment type="caution">
    <text evidence="2">The sequence shown here is derived from an EMBL/GenBank/DDBJ whole genome shotgun (WGS) entry which is preliminary data.</text>
</comment>
<reference evidence="2 3" key="1">
    <citation type="journal article" date="2023" name="Arcadia Sci">
        <title>De novo assembly of a long-read Amblyomma americanum tick genome.</title>
        <authorList>
            <person name="Chou S."/>
            <person name="Poskanzer K.E."/>
            <person name="Rollins M."/>
            <person name="Thuy-Boun P.S."/>
        </authorList>
    </citation>
    <scope>NUCLEOTIDE SEQUENCE [LARGE SCALE GENOMIC DNA]</scope>
    <source>
        <strain evidence="2">F_SG_1</strain>
        <tissue evidence="2">Salivary glands</tissue>
    </source>
</reference>
<feature type="compositionally biased region" description="Acidic residues" evidence="1">
    <location>
        <begin position="1"/>
        <end position="23"/>
    </location>
</feature>
<dbReference type="GO" id="GO:0016079">
    <property type="term" value="P:synaptic vesicle exocytosis"/>
    <property type="evidence" value="ECO:0007669"/>
    <property type="project" value="InterPro"/>
</dbReference>
<accession>A0AAQ4DFJ6</accession>